<evidence type="ECO:0000313" key="2">
    <source>
        <dbReference type="EMBL" id="KAG2604017.1"/>
    </source>
</evidence>
<feature type="compositionally biased region" description="Low complexity" evidence="1">
    <location>
        <begin position="127"/>
        <end position="138"/>
    </location>
</feature>
<feature type="region of interest" description="Disordered" evidence="1">
    <location>
        <begin position="1"/>
        <end position="210"/>
    </location>
</feature>
<protein>
    <submittedName>
        <fullName evidence="2">Uncharacterized protein</fullName>
    </submittedName>
</protein>
<reference evidence="2 3" key="1">
    <citation type="submission" date="2020-05" db="EMBL/GenBank/DDBJ databases">
        <title>WGS assembly of Panicum virgatum.</title>
        <authorList>
            <person name="Lovell J.T."/>
            <person name="Jenkins J."/>
            <person name="Shu S."/>
            <person name="Juenger T.E."/>
            <person name="Schmutz J."/>
        </authorList>
    </citation>
    <scope>NUCLEOTIDE SEQUENCE [LARGE SCALE GENOMIC DNA]</scope>
    <source>
        <strain evidence="3">cv. AP13</strain>
    </source>
</reference>
<feature type="compositionally biased region" description="Low complexity" evidence="1">
    <location>
        <begin position="75"/>
        <end position="90"/>
    </location>
</feature>
<evidence type="ECO:0000313" key="3">
    <source>
        <dbReference type="Proteomes" id="UP000823388"/>
    </source>
</evidence>
<dbReference type="Proteomes" id="UP000823388">
    <property type="component" value="Chromosome 4N"/>
</dbReference>
<accession>A0A8T0T114</accession>
<organism evidence="2 3">
    <name type="scientific">Panicum virgatum</name>
    <name type="common">Blackwell switchgrass</name>
    <dbReference type="NCBI Taxonomy" id="38727"/>
    <lineage>
        <taxon>Eukaryota</taxon>
        <taxon>Viridiplantae</taxon>
        <taxon>Streptophyta</taxon>
        <taxon>Embryophyta</taxon>
        <taxon>Tracheophyta</taxon>
        <taxon>Spermatophyta</taxon>
        <taxon>Magnoliopsida</taxon>
        <taxon>Liliopsida</taxon>
        <taxon>Poales</taxon>
        <taxon>Poaceae</taxon>
        <taxon>PACMAD clade</taxon>
        <taxon>Panicoideae</taxon>
        <taxon>Panicodae</taxon>
        <taxon>Paniceae</taxon>
        <taxon>Panicinae</taxon>
        <taxon>Panicum</taxon>
        <taxon>Panicum sect. Hiantes</taxon>
    </lineage>
</organism>
<keyword evidence="3" id="KW-1185">Reference proteome</keyword>
<name>A0A8T0T114_PANVG</name>
<proteinExistence type="predicted"/>
<gene>
    <name evidence="2" type="ORF">PVAP13_4NG031750</name>
</gene>
<comment type="caution">
    <text evidence="2">The sequence shown here is derived from an EMBL/GenBank/DDBJ whole genome shotgun (WGS) entry which is preliminary data.</text>
</comment>
<feature type="compositionally biased region" description="Basic and acidic residues" evidence="1">
    <location>
        <begin position="163"/>
        <end position="182"/>
    </location>
</feature>
<dbReference type="EMBL" id="CM029044">
    <property type="protein sequence ID" value="KAG2604017.1"/>
    <property type="molecule type" value="Genomic_DNA"/>
</dbReference>
<dbReference type="AlphaFoldDB" id="A0A8T0T114"/>
<sequence length="210" mass="22407">MPVRPAHARQGAGGHAGEPHACTPRRRWPCRGRAPGAGLRRRLLGPCTATCSTRARRPAPPGREQGQALARVPRRAAAGSRGSGGPTARPLGREAGGGPLRLGEREEGGTRGRGRRPRREVAPPSSPRCGRPPCRGRSWSSSRHATPARGECERRAGRRVRCRAAELDEGEGRRREEGRKEGAQPCGEEEGGGAGRGWGKKLGEWVVGIE</sequence>
<evidence type="ECO:0000256" key="1">
    <source>
        <dbReference type="SAM" id="MobiDB-lite"/>
    </source>
</evidence>